<dbReference type="EMBL" id="SHSP01000013">
    <property type="protein sequence ID" value="TCF31527.1"/>
    <property type="molecule type" value="Genomic_DNA"/>
</dbReference>
<protein>
    <submittedName>
        <fullName evidence="1">Uncharacterized protein</fullName>
    </submittedName>
</protein>
<evidence type="ECO:0000313" key="1">
    <source>
        <dbReference type="EMBL" id="TCF31527.1"/>
    </source>
</evidence>
<sequence>MSAKKPITLPALSICLPSDFKFEELDKRDPGSLRIFKSNEPNLGLDFSIDYYPDEGVVYGGEYWAQTWTPDNPREWEEIQHNIPQVLSWLSDCQTALAWARRHYPARKEA</sequence>
<reference evidence="1 2" key="1">
    <citation type="journal article" date="2018" name="Sci. Rep.">
        <title>Genomic diversity and distribution of Bifidobacterium longum subsp. longum across the human lifespan.</title>
        <authorList>
            <person name="Odamaki T."/>
            <person name="Bottacini F."/>
            <person name="Kato K."/>
            <person name="Mitsuyama E."/>
            <person name="Yoshida K."/>
            <person name="Horigome A."/>
            <person name="Xiao J.Z."/>
            <person name="van Sinderen D."/>
        </authorList>
    </citation>
    <scope>NUCLEOTIDE SEQUENCE [LARGE SCALE GENOMIC DNA]</scope>
    <source>
        <strain evidence="1 2">MCC10096</strain>
    </source>
</reference>
<evidence type="ECO:0000313" key="2">
    <source>
        <dbReference type="Proteomes" id="UP000292932"/>
    </source>
</evidence>
<comment type="caution">
    <text evidence="1">The sequence shown here is derived from an EMBL/GenBank/DDBJ whole genome shotgun (WGS) entry which is preliminary data.</text>
</comment>
<name>A0A4R0UIG7_BIFLL</name>
<proteinExistence type="predicted"/>
<gene>
    <name evidence="1" type="ORF">MCC10096_1245</name>
</gene>
<accession>A0A4R0UIG7</accession>
<dbReference type="Proteomes" id="UP000292932">
    <property type="component" value="Unassembled WGS sequence"/>
</dbReference>
<organism evidence="1 2">
    <name type="scientific">Bifidobacterium longum subsp. longum</name>
    <dbReference type="NCBI Taxonomy" id="1679"/>
    <lineage>
        <taxon>Bacteria</taxon>
        <taxon>Bacillati</taxon>
        <taxon>Actinomycetota</taxon>
        <taxon>Actinomycetes</taxon>
        <taxon>Bifidobacteriales</taxon>
        <taxon>Bifidobacteriaceae</taxon>
        <taxon>Bifidobacterium</taxon>
    </lineage>
</organism>
<dbReference type="RefSeq" id="WP_065445566.1">
    <property type="nucleotide sequence ID" value="NZ_BCYI01000044.1"/>
</dbReference>
<dbReference type="AlphaFoldDB" id="A0A4R0UIG7"/>